<dbReference type="AlphaFoldDB" id="A0A097EDG7"/>
<sequence length="193" mass="21457">MTDSARQNVASKYPLLAFPHIQLHGTVDDMMYARFKTQLAEAPQDGSLVVSITTLGGDPEMGRAMGDDIQLLRDYTGRETLFLGKVAVYSAGATFMAAFPVEKRFLTRGTRLMLHERLMTSTVQLSGPLTTLPAVLKAKLHEIEESIKIQEEGFREIVRGSSVTLDELRSKAPSNWYIEAEEARQRGLVLDVI</sequence>
<dbReference type="Proteomes" id="UP000033200">
    <property type="component" value="Chromosome"/>
</dbReference>
<dbReference type="RefSeq" id="WP_038659587.1">
    <property type="nucleotide sequence ID" value="NZ_CP009571.1"/>
</dbReference>
<reference evidence="1 2" key="1">
    <citation type="submission" date="2014-09" db="EMBL/GenBank/DDBJ databases">
        <title>Using Illumina technology Improving SMRT sequencing Genome Assembly by RASTools.</title>
        <authorList>
            <person name="Zhou Y."/>
            <person name="Ma T."/>
            <person name="Liu T."/>
        </authorList>
    </citation>
    <scope>NUCLEOTIDE SEQUENCE [LARGE SCALE GENOMIC DNA]</scope>
    <source>
        <strain evidence="1 2">ATCC 55669</strain>
    </source>
</reference>
<evidence type="ECO:0000313" key="1">
    <source>
        <dbReference type="EMBL" id="AIT05629.1"/>
    </source>
</evidence>
<name>A0A097EDG7_9SPHN</name>
<protein>
    <submittedName>
        <fullName evidence="1">Peptidase S14</fullName>
    </submittedName>
</protein>
<proteinExistence type="predicted"/>
<organism evidence="1 2">
    <name type="scientific">Sphingomonas taxi</name>
    <dbReference type="NCBI Taxonomy" id="1549858"/>
    <lineage>
        <taxon>Bacteria</taxon>
        <taxon>Pseudomonadati</taxon>
        <taxon>Pseudomonadota</taxon>
        <taxon>Alphaproteobacteria</taxon>
        <taxon>Sphingomonadales</taxon>
        <taxon>Sphingomonadaceae</taxon>
        <taxon>Sphingomonas</taxon>
    </lineage>
</organism>
<dbReference type="Gene3D" id="3.90.226.10">
    <property type="entry name" value="2-enoyl-CoA Hydratase, Chain A, domain 1"/>
    <property type="match status" value="1"/>
</dbReference>
<dbReference type="Pfam" id="PF00574">
    <property type="entry name" value="CLP_protease"/>
    <property type="match status" value="1"/>
</dbReference>
<dbReference type="HOGENOM" id="CLU_1407962_0_0_5"/>
<dbReference type="eggNOG" id="COG0740">
    <property type="taxonomic scope" value="Bacteria"/>
</dbReference>
<keyword evidence="2" id="KW-1185">Reference proteome</keyword>
<dbReference type="SUPFAM" id="SSF52096">
    <property type="entry name" value="ClpP/crotonase"/>
    <property type="match status" value="1"/>
</dbReference>
<dbReference type="KEGG" id="stax:MC45_03550"/>
<accession>A0A097EDG7</accession>
<dbReference type="STRING" id="1549858.MC45_03550"/>
<gene>
    <name evidence="1" type="ORF">MC45_03550</name>
</gene>
<dbReference type="InterPro" id="IPR029045">
    <property type="entry name" value="ClpP/crotonase-like_dom_sf"/>
</dbReference>
<dbReference type="EMBL" id="CP009571">
    <property type="protein sequence ID" value="AIT05629.1"/>
    <property type="molecule type" value="Genomic_DNA"/>
</dbReference>
<evidence type="ECO:0000313" key="2">
    <source>
        <dbReference type="Proteomes" id="UP000033200"/>
    </source>
</evidence>
<dbReference type="InterPro" id="IPR023562">
    <property type="entry name" value="ClpP/TepA"/>
</dbReference>